<dbReference type="AlphaFoldDB" id="A0ABD3UD53"/>
<gene>
    <name evidence="1" type="ORF">ACJMK2_017851</name>
</gene>
<sequence>MPACADFKFSILVGGQPIPEYEKDGTYYAESNLFTPFSYRQSVEEIVGEEVEKQAWPVTPYQICIEATPETSHCYYRVFLDGQKVKSLSIKPGQIRVVKGFRDGTTVKEFLFSLPRFARDEDDRMDSQCFNRIGLIEVECYNAVLQETKQKERTRAMTFDQANKKDSYKVTKGSYLMATTKSGKVIEHKTRFRNTDSWTVISLRSRLCIKYVTAQSLTEMGFTVQPFLPTILPSRSAASVKPEWQSRMDKEEVIQKEDTLNATQKDCCSVSTAQNVLMENCPRTLTCQETIIID</sequence>
<reference evidence="1 2" key="1">
    <citation type="submission" date="2024-11" db="EMBL/GenBank/DDBJ databases">
        <title>Chromosome-level genome assembly of the freshwater bivalve Anodonta woodiana.</title>
        <authorList>
            <person name="Chen X."/>
        </authorList>
    </citation>
    <scope>NUCLEOTIDE SEQUENCE [LARGE SCALE GENOMIC DNA]</scope>
    <source>
        <strain evidence="1">MN2024</strain>
        <tissue evidence="1">Gills</tissue>
    </source>
</reference>
<protein>
    <submittedName>
        <fullName evidence="1">Uncharacterized protein</fullName>
    </submittedName>
</protein>
<name>A0ABD3UD53_SINWO</name>
<organism evidence="1 2">
    <name type="scientific">Sinanodonta woodiana</name>
    <name type="common">Chinese pond mussel</name>
    <name type="synonym">Anodonta woodiana</name>
    <dbReference type="NCBI Taxonomy" id="1069815"/>
    <lineage>
        <taxon>Eukaryota</taxon>
        <taxon>Metazoa</taxon>
        <taxon>Spiralia</taxon>
        <taxon>Lophotrochozoa</taxon>
        <taxon>Mollusca</taxon>
        <taxon>Bivalvia</taxon>
        <taxon>Autobranchia</taxon>
        <taxon>Heteroconchia</taxon>
        <taxon>Palaeoheterodonta</taxon>
        <taxon>Unionida</taxon>
        <taxon>Unionoidea</taxon>
        <taxon>Unionidae</taxon>
        <taxon>Unioninae</taxon>
        <taxon>Sinanodonta</taxon>
    </lineage>
</organism>
<dbReference type="Proteomes" id="UP001634394">
    <property type="component" value="Unassembled WGS sequence"/>
</dbReference>
<accession>A0ABD3UD53</accession>
<evidence type="ECO:0000313" key="1">
    <source>
        <dbReference type="EMBL" id="KAL3846900.1"/>
    </source>
</evidence>
<evidence type="ECO:0000313" key="2">
    <source>
        <dbReference type="Proteomes" id="UP001634394"/>
    </source>
</evidence>
<proteinExistence type="predicted"/>
<keyword evidence="2" id="KW-1185">Reference proteome</keyword>
<comment type="caution">
    <text evidence="1">The sequence shown here is derived from an EMBL/GenBank/DDBJ whole genome shotgun (WGS) entry which is preliminary data.</text>
</comment>
<dbReference type="EMBL" id="JBJQND010000016">
    <property type="protein sequence ID" value="KAL3846900.1"/>
    <property type="molecule type" value="Genomic_DNA"/>
</dbReference>